<dbReference type="RefSeq" id="WP_191697377.1">
    <property type="nucleotide sequence ID" value="NZ_JACSQO010000006.1"/>
</dbReference>
<evidence type="ECO:0000313" key="3">
    <source>
        <dbReference type="Proteomes" id="UP000640786"/>
    </source>
</evidence>
<feature type="transmembrane region" description="Helical" evidence="1">
    <location>
        <begin position="12"/>
        <end position="37"/>
    </location>
</feature>
<dbReference type="Proteomes" id="UP000640786">
    <property type="component" value="Unassembled WGS sequence"/>
</dbReference>
<dbReference type="EMBL" id="JACSQO010000006">
    <property type="protein sequence ID" value="MBD7944995.1"/>
    <property type="molecule type" value="Genomic_DNA"/>
</dbReference>
<feature type="transmembrane region" description="Helical" evidence="1">
    <location>
        <begin position="173"/>
        <end position="191"/>
    </location>
</feature>
<feature type="transmembrane region" description="Helical" evidence="1">
    <location>
        <begin position="140"/>
        <end position="161"/>
    </location>
</feature>
<proteinExistence type="predicted"/>
<keyword evidence="1" id="KW-0472">Membrane</keyword>
<evidence type="ECO:0000313" key="2">
    <source>
        <dbReference type="EMBL" id="MBD7944995.1"/>
    </source>
</evidence>
<protein>
    <recommendedName>
        <fullName evidence="4">ABC transporter permease</fullName>
    </recommendedName>
</protein>
<accession>A0ABR8RB66</accession>
<organism evidence="2 3">
    <name type="scientific">Psychrobacillus faecigallinarum</name>
    <dbReference type="NCBI Taxonomy" id="2762235"/>
    <lineage>
        <taxon>Bacteria</taxon>
        <taxon>Bacillati</taxon>
        <taxon>Bacillota</taxon>
        <taxon>Bacilli</taxon>
        <taxon>Bacillales</taxon>
        <taxon>Bacillaceae</taxon>
        <taxon>Psychrobacillus</taxon>
    </lineage>
</organism>
<keyword evidence="1" id="KW-1133">Transmembrane helix</keyword>
<evidence type="ECO:0000256" key="1">
    <source>
        <dbReference type="SAM" id="Phobius"/>
    </source>
</evidence>
<feature type="transmembrane region" description="Helical" evidence="1">
    <location>
        <begin position="49"/>
        <end position="74"/>
    </location>
</feature>
<feature type="transmembrane region" description="Helical" evidence="1">
    <location>
        <begin position="95"/>
        <end position="124"/>
    </location>
</feature>
<comment type="caution">
    <text evidence="2">The sequence shown here is derived from an EMBL/GenBank/DDBJ whole genome shotgun (WGS) entry which is preliminary data.</text>
</comment>
<sequence length="266" mass="31012">MSQWKGLIWKEWMAYKSLLLIGLLINVLVVLMGPYLLKVIFGIDFSLGNVLLVLSSIWVLGHIIGMPILFFASLEKDMKRSDMWFHTNASMYKLLGAKLFAFFVFTFISLLVVIITTMIGYWLFQPLEDTSMLWIMKLEVYFLFTSAFAALTFTIGILVTWVLGRLLRPINKALSNIVSIVFFFFAFHNYAKFTESKLYETLTSYWKINLPEMNVGEISSKDFYMFLEVTDHFYVGQIILEFVVFTCLFIISTFVLQRKVRGYTYD</sequence>
<feature type="transmembrane region" description="Helical" evidence="1">
    <location>
        <begin position="233"/>
        <end position="256"/>
    </location>
</feature>
<keyword evidence="3" id="KW-1185">Reference proteome</keyword>
<keyword evidence="1" id="KW-0812">Transmembrane</keyword>
<gene>
    <name evidence="2" type="ORF">H9650_12795</name>
</gene>
<reference evidence="2 3" key="1">
    <citation type="submission" date="2020-08" db="EMBL/GenBank/DDBJ databases">
        <title>A Genomic Blueprint of the Chicken Gut Microbiome.</title>
        <authorList>
            <person name="Gilroy R."/>
            <person name="Ravi A."/>
            <person name="Getino M."/>
            <person name="Pursley I."/>
            <person name="Horton D.L."/>
            <person name="Alikhan N.-F."/>
            <person name="Baker D."/>
            <person name="Gharbi K."/>
            <person name="Hall N."/>
            <person name="Watson M."/>
            <person name="Adriaenssens E.M."/>
            <person name="Foster-Nyarko E."/>
            <person name="Jarju S."/>
            <person name="Secka A."/>
            <person name="Antonio M."/>
            <person name="Oren A."/>
            <person name="Chaudhuri R."/>
            <person name="La Ragione R.M."/>
            <person name="Hildebrand F."/>
            <person name="Pallen M.J."/>
        </authorList>
    </citation>
    <scope>NUCLEOTIDE SEQUENCE [LARGE SCALE GENOMIC DNA]</scope>
    <source>
        <strain evidence="2 3">Sa2BUA9</strain>
    </source>
</reference>
<evidence type="ECO:0008006" key="4">
    <source>
        <dbReference type="Google" id="ProtNLM"/>
    </source>
</evidence>
<name>A0ABR8RB66_9BACI</name>